<dbReference type="InterPro" id="IPR007867">
    <property type="entry name" value="GMC_OxRtase_C"/>
</dbReference>
<comment type="similarity">
    <text evidence="2 6">Belongs to the GMC oxidoreductase family.</text>
</comment>
<dbReference type="Gene3D" id="3.50.50.60">
    <property type="entry name" value="FAD/NAD(P)-binding domain"/>
    <property type="match status" value="1"/>
</dbReference>
<dbReference type="InterPro" id="IPR036188">
    <property type="entry name" value="FAD/NAD-bd_sf"/>
</dbReference>
<dbReference type="AlphaFoldDB" id="A0A4R7BJ31"/>
<evidence type="ECO:0000256" key="1">
    <source>
        <dbReference type="ARBA" id="ARBA00001974"/>
    </source>
</evidence>
<reference evidence="9 10" key="1">
    <citation type="submission" date="2019-03" db="EMBL/GenBank/DDBJ databases">
        <title>Genomic Encyclopedia of Type Strains, Phase IV (KMG-IV): sequencing the most valuable type-strain genomes for metagenomic binning, comparative biology and taxonomic classification.</title>
        <authorList>
            <person name="Goeker M."/>
        </authorList>
    </citation>
    <scope>NUCLEOTIDE SEQUENCE [LARGE SCALE GENOMIC DNA]</scope>
    <source>
        <strain evidence="9 10">DSM 25903</strain>
    </source>
</reference>
<evidence type="ECO:0000256" key="5">
    <source>
        <dbReference type="PIRSR" id="PIRSR000137-2"/>
    </source>
</evidence>
<evidence type="ECO:0000313" key="10">
    <source>
        <dbReference type="Proteomes" id="UP000295122"/>
    </source>
</evidence>
<keyword evidence="10" id="KW-1185">Reference proteome</keyword>
<dbReference type="Pfam" id="PF05199">
    <property type="entry name" value="GMC_oxred_C"/>
    <property type="match status" value="1"/>
</dbReference>
<feature type="binding site" evidence="5">
    <location>
        <position position="467"/>
    </location>
    <ligand>
        <name>substrate</name>
    </ligand>
</feature>
<evidence type="ECO:0000313" key="9">
    <source>
        <dbReference type="EMBL" id="TDR85334.1"/>
    </source>
</evidence>
<evidence type="ECO:0000256" key="2">
    <source>
        <dbReference type="ARBA" id="ARBA00010790"/>
    </source>
</evidence>
<gene>
    <name evidence="9" type="ORF">EV668_4450</name>
</gene>
<dbReference type="InterPro" id="IPR012132">
    <property type="entry name" value="GMC_OxRdtase"/>
</dbReference>
<dbReference type="PROSITE" id="PS00623">
    <property type="entry name" value="GMC_OXRED_1"/>
    <property type="match status" value="1"/>
</dbReference>
<dbReference type="OrthoDB" id="9785276at2"/>
<dbReference type="EMBL" id="SNZR01000017">
    <property type="protein sequence ID" value="TDR85334.1"/>
    <property type="molecule type" value="Genomic_DNA"/>
</dbReference>
<evidence type="ECO:0000259" key="8">
    <source>
        <dbReference type="PROSITE" id="PS00624"/>
    </source>
</evidence>
<sequence>MKDRSDPPNHVARDRRTSPIDECRSYDFIVCGAGSSGSVVAARLAEDSNASVLLLEAGGDDVSETVSNPGQWPLNLGSERDWAFVGQPAGGLGGRQLSLNMGKGLGGGSSINVMVWARGHREDWNHFAQEAGDEAWGYESVLGYYRRIEDWRGTPDALRRGVGGPVYVAQSQQPQPIARTLVDAAGLLGIPVFDSPNGEMMESAGGAAIADLRVRDGKRQSVFRSYVHRMEAGSNLTVVTHALVTRILIEGRRAVGVEILLNGERRQFRARCETILSLGAIQTPKVLMQSGIGPQAELQAHGIDVIQHLPGVGRNHQDHIAFGCTWAHRKSEAVSAGGCEATLYWKSDARLPAPDILQCQLEFAVPSPAEAEIETPEHGWTMFAGLAQPKSRGRVRLSGRNADDPVLIEPNSLSAEEDMAAAIATVELCRDIGNSSAFDPLVTHEAAPGLRDRAGLIDFIRKSAVSYWHQSGTAKMGQDWMSVVDGQLRVYGIASLRIADSSIMPRITVGNTMAPCVVIGERAADMIAKQHGLSTAAPASAAADANLEPAF</sequence>
<keyword evidence="4 5" id="KW-0274">FAD</keyword>
<feature type="domain" description="Glucose-methanol-choline oxidoreductase N-terminal" evidence="7">
    <location>
        <begin position="102"/>
        <end position="125"/>
    </location>
</feature>
<dbReference type="PANTHER" id="PTHR11552:SF147">
    <property type="entry name" value="CHOLINE DEHYDROGENASE, MITOCHONDRIAL"/>
    <property type="match status" value="1"/>
</dbReference>
<dbReference type="PROSITE" id="PS00624">
    <property type="entry name" value="GMC_OXRED_2"/>
    <property type="match status" value="1"/>
</dbReference>
<name>A0A4R7BJ31_9HYPH</name>
<dbReference type="GO" id="GO:0050660">
    <property type="term" value="F:flavin adenine dinucleotide binding"/>
    <property type="evidence" value="ECO:0007669"/>
    <property type="project" value="InterPro"/>
</dbReference>
<dbReference type="RefSeq" id="WP_133774259.1">
    <property type="nucleotide sequence ID" value="NZ_SNZR01000017.1"/>
</dbReference>
<feature type="binding site" evidence="5">
    <location>
        <begin position="112"/>
        <end position="115"/>
    </location>
    <ligand>
        <name>FAD</name>
        <dbReference type="ChEBI" id="CHEBI:57692"/>
    </ligand>
</feature>
<keyword evidence="3 6" id="KW-0285">Flavoprotein</keyword>
<dbReference type="PIRSF" id="PIRSF000137">
    <property type="entry name" value="Alcohol_oxidase"/>
    <property type="match status" value="1"/>
</dbReference>
<dbReference type="PANTHER" id="PTHR11552">
    <property type="entry name" value="GLUCOSE-METHANOL-CHOLINE GMC OXIDOREDUCTASE"/>
    <property type="match status" value="1"/>
</dbReference>
<dbReference type="SUPFAM" id="SSF54373">
    <property type="entry name" value="FAD-linked reductases, C-terminal domain"/>
    <property type="match status" value="1"/>
</dbReference>
<evidence type="ECO:0000256" key="3">
    <source>
        <dbReference type="ARBA" id="ARBA00022630"/>
    </source>
</evidence>
<feature type="binding site" evidence="5">
    <location>
        <position position="244"/>
    </location>
    <ligand>
        <name>FAD</name>
        <dbReference type="ChEBI" id="CHEBI:57692"/>
    </ligand>
</feature>
<dbReference type="InterPro" id="IPR000172">
    <property type="entry name" value="GMC_OxRdtase_N"/>
</dbReference>
<dbReference type="SUPFAM" id="SSF51905">
    <property type="entry name" value="FAD/NAD(P)-binding domain"/>
    <property type="match status" value="1"/>
</dbReference>
<comment type="cofactor">
    <cofactor evidence="1 5">
        <name>FAD</name>
        <dbReference type="ChEBI" id="CHEBI:57692"/>
    </cofactor>
</comment>
<comment type="caution">
    <text evidence="9">The sequence shown here is derived from an EMBL/GenBank/DDBJ whole genome shotgun (WGS) entry which is preliminary data.</text>
</comment>
<dbReference type="Gene3D" id="3.30.560.10">
    <property type="entry name" value="Glucose Oxidase, domain 3"/>
    <property type="match status" value="1"/>
</dbReference>
<evidence type="ECO:0000256" key="6">
    <source>
        <dbReference type="RuleBase" id="RU003968"/>
    </source>
</evidence>
<organism evidence="9 10">
    <name type="scientific">Enterovirga rhinocerotis</name>
    <dbReference type="NCBI Taxonomy" id="1339210"/>
    <lineage>
        <taxon>Bacteria</taxon>
        <taxon>Pseudomonadati</taxon>
        <taxon>Pseudomonadota</taxon>
        <taxon>Alphaproteobacteria</taxon>
        <taxon>Hyphomicrobiales</taxon>
        <taxon>Methylobacteriaceae</taxon>
        <taxon>Enterovirga</taxon>
    </lineage>
</organism>
<evidence type="ECO:0000259" key="7">
    <source>
        <dbReference type="PROSITE" id="PS00623"/>
    </source>
</evidence>
<dbReference type="Proteomes" id="UP000295122">
    <property type="component" value="Unassembled WGS sequence"/>
</dbReference>
<dbReference type="GO" id="GO:0016614">
    <property type="term" value="F:oxidoreductase activity, acting on CH-OH group of donors"/>
    <property type="evidence" value="ECO:0007669"/>
    <property type="project" value="InterPro"/>
</dbReference>
<evidence type="ECO:0000256" key="4">
    <source>
        <dbReference type="ARBA" id="ARBA00022827"/>
    </source>
</evidence>
<feature type="domain" description="Glucose-methanol-choline oxidoreductase N-terminal" evidence="8">
    <location>
        <begin position="279"/>
        <end position="293"/>
    </location>
</feature>
<accession>A0A4R7BJ31</accession>
<feature type="binding site" evidence="5">
    <location>
        <begin position="468"/>
        <end position="469"/>
    </location>
    <ligand>
        <name>FAD</name>
        <dbReference type="ChEBI" id="CHEBI:57692"/>
    </ligand>
</feature>
<dbReference type="Pfam" id="PF00732">
    <property type="entry name" value="GMC_oxred_N"/>
    <property type="match status" value="1"/>
</dbReference>
<proteinExistence type="inferred from homology"/>
<protein>
    <submittedName>
        <fullName evidence="9">Choline dehydrogenase</fullName>
    </submittedName>
</protein>